<protein>
    <submittedName>
        <fullName evidence="1">Uncharacterized protein</fullName>
    </submittedName>
</protein>
<evidence type="ECO:0000313" key="1">
    <source>
        <dbReference type="EMBL" id="QHU04392.1"/>
    </source>
</evidence>
<proteinExistence type="predicted"/>
<dbReference type="EMBL" id="MN740396">
    <property type="protein sequence ID" value="QHU04392.1"/>
    <property type="molecule type" value="Genomic_DNA"/>
</dbReference>
<dbReference type="AlphaFoldDB" id="A0A6C0JFJ1"/>
<name>A0A6C0JFJ1_9ZZZZ</name>
<organism evidence="1">
    <name type="scientific">viral metagenome</name>
    <dbReference type="NCBI Taxonomy" id="1070528"/>
    <lineage>
        <taxon>unclassified sequences</taxon>
        <taxon>metagenomes</taxon>
        <taxon>organismal metagenomes</taxon>
    </lineage>
</organism>
<reference evidence="1" key="1">
    <citation type="journal article" date="2020" name="Nature">
        <title>Giant virus diversity and host interactions through global metagenomics.</title>
        <authorList>
            <person name="Schulz F."/>
            <person name="Roux S."/>
            <person name="Paez-Espino D."/>
            <person name="Jungbluth S."/>
            <person name="Walsh D.A."/>
            <person name="Denef V.J."/>
            <person name="McMahon K.D."/>
            <person name="Konstantinidis K.T."/>
            <person name="Eloe-Fadrosh E.A."/>
            <person name="Kyrpides N.C."/>
            <person name="Woyke T."/>
        </authorList>
    </citation>
    <scope>NUCLEOTIDE SEQUENCE</scope>
    <source>
        <strain evidence="1">GVMAG-M-3300027708-39</strain>
    </source>
</reference>
<sequence length="375" mass="44495">MSNNKIEYIKEFNDAIFQSDATKKKNTLVFIYTPPKVGSTTLVSSFRVSCARRVNVLHVHDETMLSIITGIKNNNNITVNELIDYNASIGKIMYVIDVYRNPIERKISEFFELLTSYHFNTTDNNIGNYKIELLIKRFNSLFPYLGAGDYFFDKYDINVPEIFDFENKYLLVEKNNIKYIKLRLSDSSEWSKILTNILNMDIVIIKDYQTENKVIGEVYKKFNQQYRIPYNLLETIVQCKYFNYYNSQSERENYINKWNSKVETNAFEPYTLEKYNFYKEFSGENQFHNIIQREHYLDHGCICNSCCYKRRQIFLRIKNGDINIDTKIIHEQAVQEKKNRKVQRIGNICNKIQDKLNEISKIQTSKGKINMKVQI</sequence>
<accession>A0A6C0JFJ1</accession>